<name>A0ABN8DF77_9VIBR</name>
<evidence type="ECO:0000259" key="3">
    <source>
        <dbReference type="PROSITE" id="PS50110"/>
    </source>
</evidence>
<dbReference type="PANTHER" id="PTHR48111:SF9">
    <property type="entry name" value="TWO-COMPONENT RESPONSE REGULATOR RECEIVER PROTEIN"/>
    <property type="match status" value="1"/>
</dbReference>
<evidence type="ECO:0000313" key="5">
    <source>
        <dbReference type="Proteomes" id="UP000838160"/>
    </source>
</evidence>
<dbReference type="InterPro" id="IPR039420">
    <property type="entry name" value="WalR-like"/>
</dbReference>
<comment type="caution">
    <text evidence="4">The sequence shown here is derived from an EMBL/GenBank/DDBJ whole genome shotgun (WGS) entry which is preliminary data.</text>
</comment>
<dbReference type="PANTHER" id="PTHR48111">
    <property type="entry name" value="REGULATOR OF RPOS"/>
    <property type="match status" value="1"/>
</dbReference>
<dbReference type="Gene3D" id="3.40.50.2300">
    <property type="match status" value="1"/>
</dbReference>
<dbReference type="PROSITE" id="PS50110">
    <property type="entry name" value="RESPONSE_REGULATORY"/>
    <property type="match status" value="1"/>
</dbReference>
<reference evidence="4" key="1">
    <citation type="submission" date="2021-12" db="EMBL/GenBank/DDBJ databases">
        <authorList>
            <person name="Rodrigo-Torres L."/>
            <person name="Arahal R. D."/>
            <person name="Lucena T."/>
        </authorList>
    </citation>
    <scope>NUCLEOTIDE SEQUENCE</scope>
    <source>
        <strain evidence="4">CECT 8226</strain>
    </source>
</reference>
<dbReference type="Proteomes" id="UP000838160">
    <property type="component" value="Unassembled WGS sequence"/>
</dbReference>
<dbReference type="SUPFAM" id="SSF52172">
    <property type="entry name" value="CheY-like"/>
    <property type="match status" value="1"/>
</dbReference>
<dbReference type="InterPro" id="IPR011006">
    <property type="entry name" value="CheY-like_superfamily"/>
</dbReference>
<sequence length="166" mass="18898">MPSYLIICIDDERVVLDSVVDDLAELDSYFIIEAAESAEEARQVIEEKTSQEVQLALVVCDQIMPQQHGVDFLIELHDNPKYQASKKILLTGQASHQDTIEAVNHACLDYYISKPWDQSELYQVVRQQLTNYMIETHADLAPWTQILDTEAILNAMAKQRIEFGDG</sequence>
<feature type="domain" description="Response regulatory" evidence="3">
    <location>
        <begin position="5"/>
        <end position="129"/>
    </location>
</feature>
<evidence type="ECO:0000313" key="4">
    <source>
        <dbReference type="EMBL" id="CAH0525806.1"/>
    </source>
</evidence>
<accession>A0ABN8DF77</accession>
<evidence type="ECO:0000256" key="2">
    <source>
        <dbReference type="PROSITE-ProRule" id="PRU00169"/>
    </source>
</evidence>
<dbReference type="InterPro" id="IPR001789">
    <property type="entry name" value="Sig_transdc_resp-reg_receiver"/>
</dbReference>
<organism evidence="4 5">
    <name type="scientific">Vibrio hippocampi</name>
    <dbReference type="NCBI Taxonomy" id="654686"/>
    <lineage>
        <taxon>Bacteria</taxon>
        <taxon>Pseudomonadati</taxon>
        <taxon>Pseudomonadota</taxon>
        <taxon>Gammaproteobacteria</taxon>
        <taxon>Vibrionales</taxon>
        <taxon>Vibrionaceae</taxon>
        <taxon>Vibrio</taxon>
    </lineage>
</organism>
<keyword evidence="1" id="KW-0238">DNA-binding</keyword>
<protein>
    <submittedName>
        <fullName evidence="4">Hydrogenase transcriptional regulatory protein hupR1</fullName>
    </submittedName>
</protein>
<dbReference type="EMBL" id="CAKLCM010000002">
    <property type="protein sequence ID" value="CAH0525806.1"/>
    <property type="molecule type" value="Genomic_DNA"/>
</dbReference>
<keyword evidence="5" id="KW-1185">Reference proteome</keyword>
<dbReference type="Pfam" id="PF00072">
    <property type="entry name" value="Response_reg"/>
    <property type="match status" value="1"/>
</dbReference>
<feature type="modified residue" description="4-aspartylphosphate" evidence="2">
    <location>
        <position position="61"/>
    </location>
</feature>
<evidence type="ECO:0000256" key="1">
    <source>
        <dbReference type="ARBA" id="ARBA00023125"/>
    </source>
</evidence>
<dbReference type="RefSeq" id="WP_237485520.1">
    <property type="nucleotide sequence ID" value="NZ_CAKLCM010000002.1"/>
</dbReference>
<proteinExistence type="predicted"/>
<keyword evidence="2" id="KW-0597">Phosphoprotein</keyword>
<dbReference type="SMART" id="SM00448">
    <property type="entry name" value="REC"/>
    <property type="match status" value="1"/>
</dbReference>
<gene>
    <name evidence="4" type="primary">hupR1_1</name>
    <name evidence="4" type="ORF">VHP8226_01337</name>
</gene>